<gene>
    <name evidence="2" type="ORF">Pmani_037254</name>
</gene>
<feature type="compositionally biased region" description="Basic residues" evidence="1">
    <location>
        <begin position="19"/>
        <end position="30"/>
    </location>
</feature>
<sequence>MEKRSGSDVEAKKQQQQQKCRRRGRLKRPNRPCDQTYPGWNVLHVARYRHGLHHPTHLVLCRPRGGAVKTDTAEGELGLRQKQTSQHDGQRQQQTASDSPQPDLT</sequence>
<protein>
    <submittedName>
        <fullName evidence="2">Uncharacterized protein</fullName>
    </submittedName>
</protein>
<dbReference type="EMBL" id="JAWZYT010005720">
    <property type="protein sequence ID" value="KAK4289797.1"/>
    <property type="molecule type" value="Genomic_DNA"/>
</dbReference>
<feature type="region of interest" description="Disordered" evidence="1">
    <location>
        <begin position="76"/>
        <end position="105"/>
    </location>
</feature>
<feature type="compositionally biased region" description="Polar residues" evidence="1">
    <location>
        <begin position="81"/>
        <end position="105"/>
    </location>
</feature>
<organism evidence="2 3">
    <name type="scientific">Petrolisthes manimaculis</name>
    <dbReference type="NCBI Taxonomy" id="1843537"/>
    <lineage>
        <taxon>Eukaryota</taxon>
        <taxon>Metazoa</taxon>
        <taxon>Ecdysozoa</taxon>
        <taxon>Arthropoda</taxon>
        <taxon>Crustacea</taxon>
        <taxon>Multicrustacea</taxon>
        <taxon>Malacostraca</taxon>
        <taxon>Eumalacostraca</taxon>
        <taxon>Eucarida</taxon>
        <taxon>Decapoda</taxon>
        <taxon>Pleocyemata</taxon>
        <taxon>Anomura</taxon>
        <taxon>Galatheoidea</taxon>
        <taxon>Porcellanidae</taxon>
        <taxon>Petrolisthes</taxon>
    </lineage>
</organism>
<proteinExistence type="predicted"/>
<evidence type="ECO:0000313" key="2">
    <source>
        <dbReference type="EMBL" id="KAK4289797.1"/>
    </source>
</evidence>
<evidence type="ECO:0000256" key="1">
    <source>
        <dbReference type="SAM" id="MobiDB-lite"/>
    </source>
</evidence>
<reference evidence="2" key="1">
    <citation type="submission" date="2023-11" db="EMBL/GenBank/DDBJ databases">
        <title>Genome assemblies of two species of porcelain crab, Petrolisthes cinctipes and Petrolisthes manimaculis (Anomura: Porcellanidae).</title>
        <authorList>
            <person name="Angst P."/>
        </authorList>
    </citation>
    <scope>NUCLEOTIDE SEQUENCE</scope>
    <source>
        <strain evidence="2">PB745_02</strain>
        <tissue evidence="2">Gill</tissue>
    </source>
</reference>
<name>A0AAE1NI40_9EUCA</name>
<accession>A0AAE1NI40</accession>
<dbReference type="AlphaFoldDB" id="A0AAE1NI40"/>
<feature type="region of interest" description="Disordered" evidence="1">
    <location>
        <begin position="1"/>
        <end position="38"/>
    </location>
</feature>
<comment type="caution">
    <text evidence="2">The sequence shown here is derived from an EMBL/GenBank/DDBJ whole genome shotgun (WGS) entry which is preliminary data.</text>
</comment>
<feature type="compositionally biased region" description="Basic and acidic residues" evidence="1">
    <location>
        <begin position="1"/>
        <end position="13"/>
    </location>
</feature>
<dbReference type="Proteomes" id="UP001292094">
    <property type="component" value="Unassembled WGS sequence"/>
</dbReference>
<keyword evidence="3" id="KW-1185">Reference proteome</keyword>
<evidence type="ECO:0000313" key="3">
    <source>
        <dbReference type="Proteomes" id="UP001292094"/>
    </source>
</evidence>